<feature type="transmembrane region" description="Helical" evidence="1">
    <location>
        <begin position="7"/>
        <end position="27"/>
    </location>
</feature>
<protein>
    <submittedName>
        <fullName evidence="2">Uncharacterized protein</fullName>
    </submittedName>
</protein>
<keyword evidence="1" id="KW-1133">Transmembrane helix</keyword>
<dbReference type="Proteomes" id="UP001215280">
    <property type="component" value="Unassembled WGS sequence"/>
</dbReference>
<keyword evidence="1" id="KW-0472">Membrane</keyword>
<gene>
    <name evidence="2" type="ORF">DFH07DRAFT_932888</name>
</gene>
<organism evidence="2 3">
    <name type="scientific">Mycena maculata</name>
    <dbReference type="NCBI Taxonomy" id="230809"/>
    <lineage>
        <taxon>Eukaryota</taxon>
        <taxon>Fungi</taxon>
        <taxon>Dikarya</taxon>
        <taxon>Basidiomycota</taxon>
        <taxon>Agaricomycotina</taxon>
        <taxon>Agaricomycetes</taxon>
        <taxon>Agaricomycetidae</taxon>
        <taxon>Agaricales</taxon>
        <taxon>Marasmiineae</taxon>
        <taxon>Mycenaceae</taxon>
        <taxon>Mycena</taxon>
    </lineage>
</organism>
<accession>A0AAD7MKN7</accession>
<keyword evidence="3" id="KW-1185">Reference proteome</keyword>
<evidence type="ECO:0000256" key="1">
    <source>
        <dbReference type="SAM" id="Phobius"/>
    </source>
</evidence>
<evidence type="ECO:0000313" key="2">
    <source>
        <dbReference type="EMBL" id="KAJ7721158.1"/>
    </source>
</evidence>
<evidence type="ECO:0000313" key="3">
    <source>
        <dbReference type="Proteomes" id="UP001215280"/>
    </source>
</evidence>
<reference evidence="2" key="1">
    <citation type="submission" date="2023-03" db="EMBL/GenBank/DDBJ databases">
        <title>Massive genome expansion in bonnet fungi (Mycena s.s.) driven by repeated elements and novel gene families across ecological guilds.</title>
        <authorList>
            <consortium name="Lawrence Berkeley National Laboratory"/>
            <person name="Harder C.B."/>
            <person name="Miyauchi S."/>
            <person name="Viragh M."/>
            <person name="Kuo A."/>
            <person name="Thoen E."/>
            <person name="Andreopoulos B."/>
            <person name="Lu D."/>
            <person name="Skrede I."/>
            <person name="Drula E."/>
            <person name="Henrissat B."/>
            <person name="Morin E."/>
            <person name="Kohler A."/>
            <person name="Barry K."/>
            <person name="LaButti K."/>
            <person name="Morin E."/>
            <person name="Salamov A."/>
            <person name="Lipzen A."/>
            <person name="Mereny Z."/>
            <person name="Hegedus B."/>
            <person name="Baldrian P."/>
            <person name="Stursova M."/>
            <person name="Weitz H."/>
            <person name="Taylor A."/>
            <person name="Grigoriev I.V."/>
            <person name="Nagy L.G."/>
            <person name="Martin F."/>
            <person name="Kauserud H."/>
        </authorList>
    </citation>
    <scope>NUCLEOTIDE SEQUENCE</scope>
    <source>
        <strain evidence="2">CBHHK188m</strain>
    </source>
</reference>
<dbReference type="EMBL" id="JARJLG010000271">
    <property type="protein sequence ID" value="KAJ7721158.1"/>
    <property type="molecule type" value="Genomic_DNA"/>
</dbReference>
<dbReference type="AlphaFoldDB" id="A0AAD7MKN7"/>
<comment type="caution">
    <text evidence="2">The sequence shown here is derived from an EMBL/GenBank/DDBJ whole genome shotgun (WGS) entry which is preliminary data.</text>
</comment>
<keyword evidence="1" id="KW-0812">Transmembrane</keyword>
<name>A0AAD7MKN7_9AGAR</name>
<proteinExistence type="predicted"/>
<feature type="transmembrane region" description="Helical" evidence="1">
    <location>
        <begin position="66"/>
        <end position="91"/>
    </location>
</feature>
<sequence length="156" mass="17152">MPPPKSLLLLNCLSLGIAILTLIISLVDLGILSVWMNSSASVFTIIYHSTLLLMSRNGPESGVMHSVPAIALAYMLSVAWLGAFAVMVIIASGNDPSEINLFNSNIQFPEWAKNTQQIQFILVPTEFSLLGDIAIRSTIQRRYLKVRCCYVSIQPN</sequence>